<organism evidence="2 3">
    <name type="scientific">Spirodela intermedia</name>
    <name type="common">Intermediate duckweed</name>
    <dbReference type="NCBI Taxonomy" id="51605"/>
    <lineage>
        <taxon>Eukaryota</taxon>
        <taxon>Viridiplantae</taxon>
        <taxon>Streptophyta</taxon>
        <taxon>Embryophyta</taxon>
        <taxon>Tracheophyta</taxon>
        <taxon>Spermatophyta</taxon>
        <taxon>Magnoliopsida</taxon>
        <taxon>Liliopsida</taxon>
        <taxon>Araceae</taxon>
        <taxon>Lemnoideae</taxon>
        <taxon>Spirodela</taxon>
    </lineage>
</organism>
<reference evidence="2" key="1">
    <citation type="submission" date="2020-02" db="EMBL/GenBank/DDBJ databases">
        <authorList>
            <person name="Scholz U."/>
            <person name="Mascher M."/>
            <person name="Fiebig A."/>
        </authorList>
    </citation>
    <scope>NUCLEOTIDE SEQUENCE</scope>
</reference>
<sequence length="208" mass="21834">MFSPFRGRRVEEPGAGGKVLRSRRRAVSASPYARPENSPPPPVPQSGNPKWFSGIISGAGRLISSVFRSDSGESSSSSSSDADEGDRDSSDPRSQEGNGQEGIPAAMVSTNGSSLQPGVLLNPSSSFLRSSSNPWISASEEGHHFPPPSNGGEPAAASAELRQKNPPQNGTVMKSIEQMLSDNRPAARGGGRGRRVAVKSRRGRGRGK</sequence>
<feature type="region of interest" description="Disordered" evidence="1">
    <location>
        <begin position="1"/>
        <end position="208"/>
    </location>
</feature>
<dbReference type="Proteomes" id="UP000663760">
    <property type="component" value="Chromosome 14"/>
</dbReference>
<feature type="compositionally biased region" description="Low complexity" evidence="1">
    <location>
        <begin position="120"/>
        <end position="134"/>
    </location>
</feature>
<evidence type="ECO:0000256" key="1">
    <source>
        <dbReference type="SAM" id="MobiDB-lite"/>
    </source>
</evidence>
<protein>
    <submittedName>
        <fullName evidence="2">Uncharacterized protein</fullName>
    </submittedName>
</protein>
<feature type="compositionally biased region" description="Low complexity" evidence="1">
    <location>
        <begin position="27"/>
        <end position="36"/>
    </location>
</feature>
<dbReference type="EMBL" id="LR746277">
    <property type="protein sequence ID" value="CAA7408197.1"/>
    <property type="molecule type" value="Genomic_DNA"/>
</dbReference>
<evidence type="ECO:0000313" key="3">
    <source>
        <dbReference type="Proteomes" id="UP000663760"/>
    </source>
</evidence>
<dbReference type="AlphaFoldDB" id="A0A7I8LDV3"/>
<feature type="compositionally biased region" description="Low complexity" evidence="1">
    <location>
        <begin position="64"/>
        <end position="80"/>
    </location>
</feature>
<evidence type="ECO:0000313" key="2">
    <source>
        <dbReference type="EMBL" id="CAA7408197.1"/>
    </source>
</evidence>
<name>A0A7I8LDV3_SPIIN</name>
<keyword evidence="3" id="KW-1185">Reference proteome</keyword>
<feature type="compositionally biased region" description="Basic residues" evidence="1">
    <location>
        <begin position="191"/>
        <end position="208"/>
    </location>
</feature>
<gene>
    <name evidence="2" type="ORF">SI8410_14018875</name>
</gene>
<accession>A0A7I8LDV3</accession>
<proteinExistence type="predicted"/>